<feature type="transmembrane region" description="Helical" evidence="2">
    <location>
        <begin position="129"/>
        <end position="158"/>
    </location>
</feature>
<sequence length="249" mass="27629">MVPKLQRRWFCIYDSDDEIGELLVMATMTAVMTMDDDDGNGEPLKSFVGGRPKVNRWKNHKAIPDITPEAVAMSKELKRRGFGFVGPTVCYALMQSTGMVNDHPVSTWQWRRVNDIVTRRFGKSKVTTAVITTTTIIILLFLFIIIFITIFIILFIIVIFIFIFIFIIIIIIIIIIITMITIIVANTIFVIIGACIIQRAAHEPASSLMAPLLARRQLGVLLVTGLCLGGEITGGAAGLEYKGLRVAGD</sequence>
<dbReference type="OrthoDB" id="3941538at2759"/>
<evidence type="ECO:0000313" key="4">
    <source>
        <dbReference type="Proteomes" id="UP000186817"/>
    </source>
</evidence>
<keyword evidence="2" id="KW-1133">Transmembrane helix</keyword>
<proteinExistence type="predicted"/>
<feature type="binding site" evidence="1">
    <location>
        <position position="103"/>
    </location>
    <ligand>
        <name>Zn(2+)</name>
        <dbReference type="ChEBI" id="CHEBI:29105"/>
    </ligand>
</feature>
<name>A0A1Q9D6J9_SYMMI</name>
<keyword evidence="4" id="KW-1185">Reference proteome</keyword>
<dbReference type="InterPro" id="IPR011257">
    <property type="entry name" value="DNA_glycosylase"/>
</dbReference>
<evidence type="ECO:0000256" key="1">
    <source>
        <dbReference type="PIRSR" id="PIRSR605019-1"/>
    </source>
</evidence>
<dbReference type="PANTHER" id="PTHR31116">
    <property type="entry name" value="OS04G0501200 PROTEIN"/>
    <property type="match status" value="1"/>
</dbReference>
<feature type="transmembrane region" description="Helical" evidence="2">
    <location>
        <begin position="164"/>
        <end position="197"/>
    </location>
</feature>
<dbReference type="PANTHER" id="PTHR31116:SF29">
    <property type="entry name" value="DNA GLYCOSYLASE SUPERFAMILY PROTEIN"/>
    <property type="match status" value="1"/>
</dbReference>
<dbReference type="EMBL" id="LSRX01000694">
    <property type="protein sequence ID" value="OLP90794.1"/>
    <property type="molecule type" value="Genomic_DNA"/>
</dbReference>
<dbReference type="Gene3D" id="1.10.340.30">
    <property type="entry name" value="Hypothetical protein, domain 2"/>
    <property type="match status" value="1"/>
</dbReference>
<dbReference type="GO" id="GO:0006284">
    <property type="term" value="P:base-excision repair"/>
    <property type="evidence" value="ECO:0007669"/>
    <property type="project" value="InterPro"/>
</dbReference>
<keyword evidence="1" id="KW-0862">Zinc</keyword>
<dbReference type="AlphaFoldDB" id="A0A1Q9D6J9"/>
<protein>
    <submittedName>
        <fullName evidence="3">DNA-3-methyladenine glycosylase 1</fullName>
    </submittedName>
</protein>
<dbReference type="InterPro" id="IPR005019">
    <property type="entry name" value="Adenine_glyco"/>
</dbReference>
<dbReference type="GO" id="GO:0008725">
    <property type="term" value="F:DNA-3-methyladenine glycosylase activity"/>
    <property type="evidence" value="ECO:0007669"/>
    <property type="project" value="InterPro"/>
</dbReference>
<keyword evidence="1" id="KW-0479">Metal-binding</keyword>
<reference evidence="3 4" key="1">
    <citation type="submission" date="2016-02" db="EMBL/GenBank/DDBJ databases">
        <title>Genome analysis of coral dinoflagellate symbionts highlights evolutionary adaptations to a symbiotic lifestyle.</title>
        <authorList>
            <person name="Aranda M."/>
            <person name="Li Y."/>
            <person name="Liew Y.J."/>
            <person name="Baumgarten S."/>
            <person name="Simakov O."/>
            <person name="Wilson M."/>
            <person name="Piel J."/>
            <person name="Ashoor H."/>
            <person name="Bougouffa S."/>
            <person name="Bajic V.B."/>
            <person name="Ryu T."/>
            <person name="Ravasi T."/>
            <person name="Bayer T."/>
            <person name="Micklem G."/>
            <person name="Kim H."/>
            <person name="Bhak J."/>
            <person name="Lajeunesse T.C."/>
            <person name="Voolstra C.R."/>
        </authorList>
    </citation>
    <scope>NUCLEOTIDE SEQUENCE [LARGE SCALE GENOMIC DNA]</scope>
    <source>
        <strain evidence="3 4">CCMP2467</strain>
    </source>
</reference>
<feature type="transmembrane region" description="Helical" evidence="2">
    <location>
        <begin position="218"/>
        <end position="239"/>
    </location>
</feature>
<accession>A0A1Q9D6J9</accession>
<organism evidence="3 4">
    <name type="scientific">Symbiodinium microadriaticum</name>
    <name type="common">Dinoflagellate</name>
    <name type="synonym">Zooxanthella microadriatica</name>
    <dbReference type="NCBI Taxonomy" id="2951"/>
    <lineage>
        <taxon>Eukaryota</taxon>
        <taxon>Sar</taxon>
        <taxon>Alveolata</taxon>
        <taxon>Dinophyceae</taxon>
        <taxon>Suessiales</taxon>
        <taxon>Symbiodiniaceae</taxon>
        <taxon>Symbiodinium</taxon>
    </lineage>
</organism>
<evidence type="ECO:0000256" key="2">
    <source>
        <dbReference type="SAM" id="Phobius"/>
    </source>
</evidence>
<dbReference type="Pfam" id="PF03352">
    <property type="entry name" value="Adenine_glyco"/>
    <property type="match status" value="1"/>
</dbReference>
<dbReference type="SUPFAM" id="SSF48150">
    <property type="entry name" value="DNA-glycosylase"/>
    <property type="match status" value="1"/>
</dbReference>
<gene>
    <name evidence="3" type="primary">tag</name>
    <name evidence="3" type="ORF">AK812_SmicGene27571</name>
</gene>
<comment type="caution">
    <text evidence="3">The sequence shown here is derived from an EMBL/GenBank/DDBJ whole genome shotgun (WGS) entry which is preliminary data.</text>
</comment>
<evidence type="ECO:0000313" key="3">
    <source>
        <dbReference type="EMBL" id="OLP90794.1"/>
    </source>
</evidence>
<dbReference type="GO" id="GO:0046872">
    <property type="term" value="F:metal ion binding"/>
    <property type="evidence" value="ECO:0007669"/>
    <property type="project" value="UniProtKB-KW"/>
</dbReference>
<dbReference type="Proteomes" id="UP000186817">
    <property type="component" value="Unassembled WGS sequence"/>
</dbReference>
<keyword evidence="2" id="KW-0812">Transmembrane</keyword>
<keyword evidence="2" id="KW-0472">Membrane</keyword>